<name>A0A0L0F4B8_9EUKA</name>
<reference evidence="1 2" key="1">
    <citation type="submission" date="2011-02" db="EMBL/GenBank/DDBJ databases">
        <title>The Genome Sequence of Sphaeroforma arctica JP610.</title>
        <authorList>
            <consortium name="The Broad Institute Genome Sequencing Platform"/>
            <person name="Russ C."/>
            <person name="Cuomo C."/>
            <person name="Young S.K."/>
            <person name="Zeng Q."/>
            <person name="Gargeya S."/>
            <person name="Alvarado L."/>
            <person name="Berlin A."/>
            <person name="Chapman S.B."/>
            <person name="Chen Z."/>
            <person name="Freedman E."/>
            <person name="Gellesch M."/>
            <person name="Goldberg J."/>
            <person name="Griggs A."/>
            <person name="Gujja S."/>
            <person name="Heilman E."/>
            <person name="Heiman D."/>
            <person name="Howarth C."/>
            <person name="Mehta T."/>
            <person name="Neiman D."/>
            <person name="Pearson M."/>
            <person name="Roberts A."/>
            <person name="Saif S."/>
            <person name="Shea T."/>
            <person name="Shenoy N."/>
            <person name="Sisk P."/>
            <person name="Stolte C."/>
            <person name="Sykes S."/>
            <person name="White J."/>
            <person name="Yandava C."/>
            <person name="Burger G."/>
            <person name="Gray M.W."/>
            <person name="Holland P.W.H."/>
            <person name="King N."/>
            <person name="Lang F.B.F."/>
            <person name="Roger A.J."/>
            <person name="Ruiz-Trillo I."/>
            <person name="Haas B."/>
            <person name="Nusbaum C."/>
            <person name="Birren B."/>
        </authorList>
    </citation>
    <scope>NUCLEOTIDE SEQUENCE [LARGE SCALE GENOMIC DNA]</scope>
    <source>
        <strain evidence="1 2">JP610</strain>
    </source>
</reference>
<keyword evidence="2" id="KW-1185">Reference proteome</keyword>
<feature type="non-terminal residue" evidence="1">
    <location>
        <position position="1"/>
    </location>
</feature>
<proteinExistence type="predicted"/>
<dbReference type="GeneID" id="25916498"/>
<evidence type="ECO:0000313" key="2">
    <source>
        <dbReference type="Proteomes" id="UP000054560"/>
    </source>
</evidence>
<evidence type="ECO:0000313" key="1">
    <source>
        <dbReference type="EMBL" id="KNC71469.1"/>
    </source>
</evidence>
<gene>
    <name evidence="1" type="ORF">SARC_15994</name>
</gene>
<feature type="non-terminal residue" evidence="1">
    <location>
        <position position="68"/>
    </location>
</feature>
<dbReference type="Proteomes" id="UP000054560">
    <property type="component" value="Unassembled WGS sequence"/>
</dbReference>
<dbReference type="AlphaFoldDB" id="A0A0L0F4B8"/>
<organism evidence="1 2">
    <name type="scientific">Sphaeroforma arctica JP610</name>
    <dbReference type="NCBI Taxonomy" id="667725"/>
    <lineage>
        <taxon>Eukaryota</taxon>
        <taxon>Ichthyosporea</taxon>
        <taxon>Ichthyophonida</taxon>
        <taxon>Sphaeroforma</taxon>
    </lineage>
</organism>
<dbReference type="EMBL" id="KQ248749">
    <property type="protein sequence ID" value="KNC71469.1"/>
    <property type="molecule type" value="Genomic_DNA"/>
</dbReference>
<dbReference type="RefSeq" id="XP_014145371.1">
    <property type="nucleotide sequence ID" value="XM_014289896.1"/>
</dbReference>
<accession>A0A0L0F4B8</accession>
<protein>
    <submittedName>
        <fullName evidence="1">Uncharacterized protein</fullName>
    </submittedName>
</protein>
<sequence>PRRASKPHGNRPTNNWCLSSRMRMRPMRGLTRTYSSQSTMRWSSHCALSWMNITPTAPSCTTNTSTLR</sequence>